<sequence>METQLDHERGPEKIKEDGMKKEDEKLVASMLDDRANGRDAQTAVDIISDINREEPEATVDGLDDMDVNQPLNSPSDVASREESRKRKSRNRYFAIFNEFISDGICDGKPLAKLRAKMVARAIED</sequence>
<organism evidence="1 2">
    <name type="scientific">Smallanthus sonchifolius</name>
    <dbReference type="NCBI Taxonomy" id="185202"/>
    <lineage>
        <taxon>Eukaryota</taxon>
        <taxon>Viridiplantae</taxon>
        <taxon>Streptophyta</taxon>
        <taxon>Embryophyta</taxon>
        <taxon>Tracheophyta</taxon>
        <taxon>Spermatophyta</taxon>
        <taxon>Magnoliopsida</taxon>
        <taxon>eudicotyledons</taxon>
        <taxon>Gunneridae</taxon>
        <taxon>Pentapetalae</taxon>
        <taxon>asterids</taxon>
        <taxon>campanulids</taxon>
        <taxon>Asterales</taxon>
        <taxon>Asteraceae</taxon>
        <taxon>Asteroideae</taxon>
        <taxon>Heliantheae alliance</taxon>
        <taxon>Millerieae</taxon>
        <taxon>Smallanthus</taxon>
    </lineage>
</organism>
<dbReference type="Proteomes" id="UP001056120">
    <property type="component" value="Linkage Group LG02"/>
</dbReference>
<name>A0ACB9JVM3_9ASTR</name>
<keyword evidence="2" id="KW-1185">Reference proteome</keyword>
<reference evidence="1 2" key="2">
    <citation type="journal article" date="2022" name="Mol. Ecol. Resour.">
        <title>The genomes of chicory, endive, great burdock and yacon provide insights into Asteraceae paleo-polyploidization history and plant inulin production.</title>
        <authorList>
            <person name="Fan W."/>
            <person name="Wang S."/>
            <person name="Wang H."/>
            <person name="Wang A."/>
            <person name="Jiang F."/>
            <person name="Liu H."/>
            <person name="Zhao H."/>
            <person name="Xu D."/>
            <person name="Zhang Y."/>
        </authorList>
    </citation>
    <scope>NUCLEOTIDE SEQUENCE [LARGE SCALE GENOMIC DNA]</scope>
    <source>
        <strain evidence="2">cv. Yunnan</strain>
        <tissue evidence="1">Leaves</tissue>
    </source>
</reference>
<gene>
    <name evidence="1" type="ORF">L1987_05546</name>
</gene>
<protein>
    <submittedName>
        <fullName evidence="1">Uncharacterized protein</fullName>
    </submittedName>
</protein>
<comment type="caution">
    <text evidence="1">The sequence shown here is derived from an EMBL/GenBank/DDBJ whole genome shotgun (WGS) entry which is preliminary data.</text>
</comment>
<accession>A0ACB9JVM3</accession>
<reference evidence="2" key="1">
    <citation type="journal article" date="2022" name="Mol. Ecol. Resour.">
        <title>The genomes of chicory, endive, great burdock and yacon provide insights into Asteraceae palaeo-polyploidization history and plant inulin production.</title>
        <authorList>
            <person name="Fan W."/>
            <person name="Wang S."/>
            <person name="Wang H."/>
            <person name="Wang A."/>
            <person name="Jiang F."/>
            <person name="Liu H."/>
            <person name="Zhao H."/>
            <person name="Xu D."/>
            <person name="Zhang Y."/>
        </authorList>
    </citation>
    <scope>NUCLEOTIDE SEQUENCE [LARGE SCALE GENOMIC DNA]</scope>
    <source>
        <strain evidence="2">cv. Yunnan</strain>
    </source>
</reference>
<proteinExistence type="predicted"/>
<evidence type="ECO:0000313" key="2">
    <source>
        <dbReference type="Proteomes" id="UP001056120"/>
    </source>
</evidence>
<dbReference type="EMBL" id="CM042019">
    <property type="protein sequence ID" value="KAI3824097.1"/>
    <property type="molecule type" value="Genomic_DNA"/>
</dbReference>
<evidence type="ECO:0000313" key="1">
    <source>
        <dbReference type="EMBL" id="KAI3824097.1"/>
    </source>
</evidence>